<feature type="repeat" description="ANK" evidence="3">
    <location>
        <begin position="1401"/>
        <end position="1433"/>
    </location>
</feature>
<dbReference type="InterPro" id="IPR050889">
    <property type="entry name" value="Dendritic_Spine_Reg/Scaffold"/>
</dbReference>
<feature type="region of interest" description="Disordered" evidence="4">
    <location>
        <begin position="1786"/>
        <end position="1812"/>
    </location>
</feature>
<dbReference type="SUPFAM" id="SSF48403">
    <property type="entry name" value="Ankyrin repeat"/>
    <property type="match status" value="1"/>
</dbReference>
<feature type="repeat" description="ANK" evidence="3">
    <location>
        <begin position="1434"/>
        <end position="1469"/>
    </location>
</feature>
<sequence>MSFSLKCVHSSSSSTPRYWLHPTKPLAMHQASSSVRTVWDYCSNRYRYLRSLEGGQVLDAWFSGDGADMYTIESTGVAIVWSVKRQSCSSTLPLLPGDQEESLLLASVCEERSGPLVELCVLSKGLHLLHLSLDTRQRSVYVRKCVDVWQPGAPPKGLVCLPTDEGISAALLVGDGSDVTFYSFDRSPDSVPVTRMIPTGGSLVAMAKGGASTVVLLSAAGHLTSIQGEFIKQVNTTEGKVVTQLWQGVGGTCIFMADQGAFGLIENCEMVGTRILPLRCPQTYGSVQACSSVDMALLVQSDGTVQIIDTRSSGLVSSSAPSGLSTGSRIVDSYSGGVVCRDDWKVVVLHGPSQTRHGSLEVARGVRITALSVMEPLMWVGYSDGEIITYVLDGKEWRKRSEYSCDQAPVWMSAVKGAREAYIVFDDGRVGLLEESPKSGDLQMRQEFEFDGEVCKRVEAVSRGSARGDDRYCVAEVGERIVLYEIYRLGKSLVHSGLRKFKWEQDCKWCLSSNASFMTVLRHSEGQSEIEVARLLDCTGGISNDTDIRTIFLPEEAACWQAMTISDDERYAVVLSSPGGGQQVLVLKLDPDFSNTCARLLTDGSITTLAVAGGLLYLGNRDGAVEIWTVKDWPEPRGMEGQQRSGCGKSRLSTSSSRDVVVAAREMGLCRRWLPPEEPLPARLCCNVPSEADHRTVSSTQTSIVERAFNSMDRFDGSQSTLRVVVALSKVFHYASVTANSNDDDDDSRDFMRLDEFLAVDRKLRLWMKIGDVMPDGTMNVSTGERAAKSWFNFKERQRSSTMSPLGVIEQGAFLERWCSFIVSPERGWSTDGKDKCQSLVESIEAFACSECSSGEIPVGTERDVFTPTAAEMRRFYSSVLHGCLTYSGARQRFSELSVELAVQFPRSVEEICQAEELGVLGLDVLYDDASAVRQQFNDLGLRLQALVQAEYISSKLPSKGRVQEDARLFHANSIINIIDIVSGTLKFDSIESFVSGVRIIMSEEQLNRHDLRILAVDNQIQGCISPSAHEQISWSLRAPWMPPGIDLFIGVCQFVCCLRLQLASVWSSRREYSVREYRALWERQRSLLMATVVNDSATAKDIIEETPGIIVDELCELPSLRTPIHFSAWHGNIELCQTLLGCKANVFDKVTADGAMPFALALERGHLDVAKLLIDAAIRQYRYRDRHVGFIHPPRMMQSLDEVLDWTIDRSALLRGDITRIARVSKPLSENEAKVDGVDKPAAAAVDGDAPNDGEGSNTKKRRGGVIRQTKNSKSAAIYGKLGRARQRMSVTGNSSLPHVGPQYIPFIKLLTALGARLNHAVTDDGGTRLHRAAALGKVELVESLCLGRADITLEDANGITPLAIAVQSSTESDTKLVSTLLRFRADPLAQFPRESGKGPRWTPIHCAASRGVVGVVKLLLDFRADAGAYDELGETPLHLAVRGNHKSVVSCMTLFGLRTLDVNATDREGNSPLDVATSIPDNDCEDALACAGASHSVFWYIEQGDVDEVESLARRGYVDFEQVNGFGADKEKITLISHASPASAGSLEETAWIAEYGEDGQRLRYSHCKLVRQRGVENTEAAELRCEGCGDILPEEAESQEEDTILCTGMEGSCMATFHGRCAVDLLYTRLKDQGYHRSDINEGFLHLYFACPYCEANGLAEPPPAKTSASTRKRKKSEHRRAKPASRTELTPATAEADDTAQNGELKKPRRPAHHHAASGFLVADGAVPRATSSTPLPGAFKDASNGALADFLARTAPDPNKPVSLANVSMYRQRRLARKAMRERAAAAAASAPVQEKNTGLEGSQKLS</sequence>
<keyword evidence="6" id="KW-1185">Reference proteome</keyword>
<evidence type="ECO:0000256" key="4">
    <source>
        <dbReference type="SAM" id="MobiDB-lite"/>
    </source>
</evidence>
<dbReference type="InterPro" id="IPR002110">
    <property type="entry name" value="Ankyrin_rpt"/>
</dbReference>
<evidence type="ECO:0000256" key="2">
    <source>
        <dbReference type="ARBA" id="ARBA00023043"/>
    </source>
</evidence>
<reference evidence="5 6" key="1">
    <citation type="submission" date="2020-04" db="EMBL/GenBank/DDBJ databases">
        <title>Perkinsus chesapeaki whole genome sequence.</title>
        <authorList>
            <person name="Bogema D.R."/>
        </authorList>
    </citation>
    <scope>NUCLEOTIDE SEQUENCE [LARGE SCALE GENOMIC DNA]</scope>
    <source>
        <strain evidence="5">ATCC PRA-425</strain>
    </source>
</reference>
<gene>
    <name evidence="5" type="primary">ANKFY1</name>
    <name evidence="5" type="ORF">FOL47_002041</name>
</gene>
<feature type="region of interest" description="Disordered" evidence="4">
    <location>
        <begin position="1231"/>
        <end position="1272"/>
    </location>
</feature>
<evidence type="ECO:0000313" key="5">
    <source>
        <dbReference type="EMBL" id="KAF4670453.1"/>
    </source>
</evidence>
<feature type="compositionally biased region" description="Polar residues" evidence="4">
    <location>
        <begin position="1800"/>
        <end position="1812"/>
    </location>
</feature>
<keyword evidence="2 3" id="KW-0040">ANK repeat</keyword>
<evidence type="ECO:0000313" key="6">
    <source>
        <dbReference type="Proteomes" id="UP000591131"/>
    </source>
</evidence>
<dbReference type="Gene3D" id="1.25.40.20">
    <property type="entry name" value="Ankyrin repeat-containing domain"/>
    <property type="match status" value="2"/>
</dbReference>
<dbReference type="InterPro" id="IPR036770">
    <property type="entry name" value="Ankyrin_rpt-contain_sf"/>
</dbReference>
<feature type="region of interest" description="Disordered" evidence="4">
    <location>
        <begin position="1664"/>
        <end position="1719"/>
    </location>
</feature>
<dbReference type="SMART" id="SM00248">
    <property type="entry name" value="ANK"/>
    <property type="match status" value="6"/>
</dbReference>
<dbReference type="PROSITE" id="PS50088">
    <property type="entry name" value="ANK_REPEAT"/>
    <property type="match status" value="3"/>
</dbReference>
<evidence type="ECO:0000256" key="1">
    <source>
        <dbReference type="ARBA" id="ARBA00022737"/>
    </source>
</evidence>
<dbReference type="PANTHER" id="PTHR24166:SF48">
    <property type="entry name" value="PROTEIN VAPYRIN"/>
    <property type="match status" value="1"/>
</dbReference>
<dbReference type="PANTHER" id="PTHR24166">
    <property type="entry name" value="ROLLING PEBBLES, ISOFORM B"/>
    <property type="match status" value="1"/>
</dbReference>
<dbReference type="Proteomes" id="UP000591131">
    <property type="component" value="Unassembled WGS sequence"/>
</dbReference>
<dbReference type="SUPFAM" id="SSF50969">
    <property type="entry name" value="YVTN repeat-like/Quinoprotein amine dehydrogenase"/>
    <property type="match status" value="1"/>
</dbReference>
<dbReference type="PROSITE" id="PS50297">
    <property type="entry name" value="ANK_REP_REGION"/>
    <property type="match status" value="1"/>
</dbReference>
<dbReference type="OrthoDB" id="339173at2759"/>
<feature type="repeat" description="ANK" evidence="3">
    <location>
        <begin position="1326"/>
        <end position="1358"/>
    </location>
</feature>
<feature type="compositionally biased region" description="Basic residues" evidence="4">
    <location>
        <begin position="1674"/>
        <end position="1687"/>
    </location>
</feature>
<proteinExistence type="predicted"/>
<dbReference type="Pfam" id="PF12796">
    <property type="entry name" value="Ank_2"/>
    <property type="match status" value="1"/>
</dbReference>
<evidence type="ECO:0000256" key="3">
    <source>
        <dbReference type="PROSITE-ProRule" id="PRU00023"/>
    </source>
</evidence>
<protein>
    <submittedName>
        <fullName evidence="5">Ankyrin repeat and FYVE domain-containing protein 1</fullName>
    </submittedName>
</protein>
<comment type="caution">
    <text evidence="5">The sequence shown here is derived from an EMBL/GenBank/DDBJ whole genome shotgun (WGS) entry which is preliminary data.</text>
</comment>
<feature type="compositionally biased region" description="Basic and acidic residues" evidence="4">
    <location>
        <begin position="1231"/>
        <end position="1240"/>
    </location>
</feature>
<accession>A0A7J6MFV5</accession>
<name>A0A7J6MFV5_PERCH</name>
<keyword evidence="1" id="KW-0677">Repeat</keyword>
<dbReference type="InterPro" id="IPR011044">
    <property type="entry name" value="Quino_amine_DH_bsu"/>
</dbReference>
<dbReference type="EMBL" id="JAAPAO010000152">
    <property type="protein sequence ID" value="KAF4670453.1"/>
    <property type="molecule type" value="Genomic_DNA"/>
</dbReference>
<organism evidence="5 6">
    <name type="scientific">Perkinsus chesapeaki</name>
    <name type="common">Clam parasite</name>
    <name type="synonym">Perkinsus andrewsi</name>
    <dbReference type="NCBI Taxonomy" id="330153"/>
    <lineage>
        <taxon>Eukaryota</taxon>
        <taxon>Sar</taxon>
        <taxon>Alveolata</taxon>
        <taxon>Perkinsozoa</taxon>
        <taxon>Perkinsea</taxon>
        <taxon>Perkinsida</taxon>
        <taxon>Perkinsidae</taxon>
        <taxon>Perkinsus</taxon>
    </lineage>
</organism>